<evidence type="ECO:0000256" key="1">
    <source>
        <dbReference type="ARBA" id="ARBA00006878"/>
    </source>
</evidence>
<comment type="caution">
    <text evidence="7">Lacks conserved residue(s) required for the propagation of feature annotation.</text>
</comment>
<feature type="domain" description="AAA+ ATPase" evidence="8">
    <location>
        <begin position="42"/>
        <end position="164"/>
    </location>
</feature>
<evidence type="ECO:0000256" key="7">
    <source>
        <dbReference type="HAMAP-Rule" id="MF_01508"/>
    </source>
</evidence>
<dbReference type="Gene3D" id="1.10.8.60">
    <property type="match status" value="1"/>
</dbReference>
<keyword evidence="3 7" id="KW-0235">DNA replication</keyword>
<gene>
    <name evidence="7" type="primary">rfcL</name>
    <name evidence="9" type="ORF">ENM60_04560</name>
</gene>
<accession>A0A7J3XZM8</accession>
<dbReference type="CDD" id="cd00009">
    <property type="entry name" value="AAA"/>
    <property type="match status" value="1"/>
</dbReference>
<comment type="function">
    <text evidence="7">Part of the RFC clamp loader complex which loads the PCNA sliding clamp onto DNA.</text>
</comment>
<name>A0A7J3XZM8_9CREN</name>
<dbReference type="Pfam" id="PF00004">
    <property type="entry name" value="AAA"/>
    <property type="match status" value="1"/>
</dbReference>
<dbReference type="InterPro" id="IPR047854">
    <property type="entry name" value="RFC_lid"/>
</dbReference>
<dbReference type="HAMAP" id="MF_01508">
    <property type="entry name" value="RfcL"/>
    <property type="match status" value="1"/>
</dbReference>
<dbReference type="AlphaFoldDB" id="A0A7J3XZM8"/>
<dbReference type="PANTHER" id="PTHR23389:SF6">
    <property type="entry name" value="REPLICATION FACTOR C SUBUNIT 1"/>
    <property type="match status" value="1"/>
</dbReference>
<reference evidence="9" key="1">
    <citation type="journal article" date="2020" name="mSystems">
        <title>Genome- and Community-Level Interaction Insights into Carbon Utilization and Element Cycling Functions of Hydrothermarchaeota in Hydrothermal Sediment.</title>
        <authorList>
            <person name="Zhou Z."/>
            <person name="Liu Y."/>
            <person name="Xu W."/>
            <person name="Pan J."/>
            <person name="Luo Z.H."/>
            <person name="Li M."/>
        </authorList>
    </citation>
    <scope>NUCLEOTIDE SEQUENCE [LARGE SCALE GENOMIC DNA]</scope>
    <source>
        <strain evidence="9">SpSt-110</strain>
    </source>
</reference>
<evidence type="ECO:0000256" key="6">
    <source>
        <dbReference type="ARBA" id="ARBA00032141"/>
    </source>
</evidence>
<keyword evidence="4 7" id="KW-0547">Nucleotide-binding</keyword>
<protein>
    <recommendedName>
        <fullName evidence="2 7">Replication factor C large subunit</fullName>
        <shortName evidence="7">RFC large subunit</shortName>
    </recommendedName>
    <alternativeName>
        <fullName evidence="6 7">Clamp loader large subunit</fullName>
    </alternativeName>
</protein>
<dbReference type="SUPFAM" id="SSF52540">
    <property type="entry name" value="P-loop containing nucleoside triphosphate hydrolases"/>
    <property type="match status" value="1"/>
</dbReference>
<dbReference type="InterPro" id="IPR003593">
    <property type="entry name" value="AAA+_ATPase"/>
</dbReference>
<organism evidence="9">
    <name type="scientific">Thermogladius calderae</name>
    <dbReference type="NCBI Taxonomy" id="1200300"/>
    <lineage>
        <taxon>Archaea</taxon>
        <taxon>Thermoproteota</taxon>
        <taxon>Thermoprotei</taxon>
        <taxon>Desulfurococcales</taxon>
        <taxon>Desulfurococcaceae</taxon>
        <taxon>Thermogladius</taxon>
    </lineage>
</organism>
<dbReference type="GO" id="GO:0006260">
    <property type="term" value="P:DNA replication"/>
    <property type="evidence" value="ECO:0007669"/>
    <property type="project" value="UniProtKB-UniRule"/>
</dbReference>
<comment type="subunit">
    <text evidence="7">Heteromultimer composed of small subunits (RfcS) and large subunits (RfcL).</text>
</comment>
<dbReference type="EMBL" id="DRYK01000059">
    <property type="protein sequence ID" value="HHP68041.1"/>
    <property type="molecule type" value="Genomic_DNA"/>
</dbReference>
<comment type="similarity">
    <text evidence="1 7">Belongs to the activator 1 small subunits family. RfcL subfamily.</text>
</comment>
<dbReference type="GO" id="GO:0016887">
    <property type="term" value="F:ATP hydrolysis activity"/>
    <property type="evidence" value="ECO:0007669"/>
    <property type="project" value="InterPro"/>
</dbReference>
<dbReference type="InterPro" id="IPR003959">
    <property type="entry name" value="ATPase_AAA_core"/>
</dbReference>
<evidence type="ECO:0000256" key="2">
    <source>
        <dbReference type="ARBA" id="ARBA00014793"/>
    </source>
</evidence>
<dbReference type="InterPro" id="IPR027417">
    <property type="entry name" value="P-loop_NTPase"/>
</dbReference>
<evidence type="ECO:0000259" key="8">
    <source>
        <dbReference type="SMART" id="SM00382"/>
    </source>
</evidence>
<dbReference type="Pfam" id="PF21960">
    <property type="entry name" value="RCF1-5-like_lid"/>
    <property type="match status" value="1"/>
</dbReference>
<dbReference type="GO" id="GO:0005524">
    <property type="term" value="F:ATP binding"/>
    <property type="evidence" value="ECO:0007669"/>
    <property type="project" value="UniProtKB-UniRule"/>
</dbReference>
<evidence type="ECO:0000256" key="5">
    <source>
        <dbReference type="ARBA" id="ARBA00022840"/>
    </source>
</evidence>
<evidence type="ECO:0000313" key="9">
    <source>
        <dbReference type="EMBL" id="HHP68041.1"/>
    </source>
</evidence>
<dbReference type="SMART" id="SM00382">
    <property type="entry name" value="AAA"/>
    <property type="match status" value="1"/>
</dbReference>
<dbReference type="InterPro" id="IPR023935">
    <property type="entry name" value="Rep_factor-C_lsu"/>
</dbReference>
<keyword evidence="5 7" id="KW-0067">ATP-binding</keyword>
<dbReference type="CDD" id="cd18140">
    <property type="entry name" value="HLD_clamp_RFC"/>
    <property type="match status" value="1"/>
</dbReference>
<comment type="caution">
    <text evidence="9">The sequence shown here is derived from an EMBL/GenBank/DDBJ whole genome shotgun (WGS) entry which is preliminary data.</text>
</comment>
<evidence type="ECO:0000256" key="3">
    <source>
        <dbReference type="ARBA" id="ARBA00022705"/>
    </source>
</evidence>
<dbReference type="NCBIfam" id="NF003229">
    <property type="entry name" value="PRK04195.1-5"/>
    <property type="match status" value="1"/>
</dbReference>
<sequence length="427" mass="48614">MSENLPWVIKHRPRSLEEFVDQEEARKSFIEWYEQWRTGRPEKKAVLLHGPAGTGKSSFVQAFANSYNLELYEMNASDYRGRSDIERLARVAASTGSLSGRGKLIFLDEVDGLNPKSDEGGVEAILQLIEVSKHPVVMAANDAYNPNIRSLRDVSLLIEFKRLRETAVVQTLSRICEKERIRCEQDGLKEIARRSEGDLRSAINDLQAIAEAYGRVTLELAKALSAYRNREYAPFEALRRIFNAKYIFQARDAINSANIDYDTLMIWINEHIPTYYDTPEEISRAYEALSRADVYLGRIIKSGSWDLLNYAMELMGPGVAFSRKTYKGRFVKFTYPERFRLLSETRKAREMRDSIAEALARRLLASKATVRSEVIPYLKVIFTSNPKMAAGIAREYGLTEEMVKFLAGGKAGEVLSHLKKPSRGRRS</sequence>
<proteinExistence type="inferred from homology"/>
<evidence type="ECO:0000256" key="4">
    <source>
        <dbReference type="ARBA" id="ARBA00022741"/>
    </source>
</evidence>
<dbReference type="Gene3D" id="3.40.50.300">
    <property type="entry name" value="P-loop containing nucleotide triphosphate hydrolases"/>
    <property type="match status" value="1"/>
</dbReference>
<dbReference type="GO" id="GO:0003689">
    <property type="term" value="F:DNA clamp loader activity"/>
    <property type="evidence" value="ECO:0007669"/>
    <property type="project" value="UniProtKB-UniRule"/>
</dbReference>
<dbReference type="PANTHER" id="PTHR23389">
    <property type="entry name" value="CHROMOSOME TRANSMISSION FIDELITY FACTOR 18"/>
    <property type="match status" value="1"/>
</dbReference>